<dbReference type="Pfam" id="PF00153">
    <property type="entry name" value="Mito_carr"/>
    <property type="match status" value="2"/>
</dbReference>
<evidence type="ECO:0000256" key="5">
    <source>
        <dbReference type="ARBA" id="ARBA00022737"/>
    </source>
</evidence>
<evidence type="ECO:0000256" key="9">
    <source>
        <dbReference type="PROSITE-ProRule" id="PRU00282"/>
    </source>
</evidence>
<keyword evidence="8 9" id="KW-0472">Membrane</keyword>
<keyword evidence="7" id="KW-0496">Mitochondrion</keyword>
<dbReference type="InterPro" id="IPR018108">
    <property type="entry name" value="MCP_transmembrane"/>
</dbReference>
<feature type="repeat" description="Solcar" evidence="9">
    <location>
        <begin position="100"/>
        <end position="182"/>
    </location>
</feature>
<dbReference type="SUPFAM" id="SSF103506">
    <property type="entry name" value="Mitochondrial carrier"/>
    <property type="match status" value="1"/>
</dbReference>
<name>A0A0W8DG01_PHYNI</name>
<dbReference type="EMBL" id="LNFP01000235">
    <property type="protein sequence ID" value="KUF95294.1"/>
    <property type="molecule type" value="Genomic_DNA"/>
</dbReference>
<dbReference type="Gene3D" id="1.50.40.10">
    <property type="entry name" value="Mitochondrial carrier domain"/>
    <property type="match status" value="1"/>
</dbReference>
<protein>
    <submittedName>
        <fullName evidence="12">Vacuolar protein sorting-associated protein 27</fullName>
    </submittedName>
</protein>
<feature type="repeat" description="Solcar" evidence="9">
    <location>
        <begin position="6"/>
        <end position="92"/>
    </location>
</feature>
<evidence type="ECO:0000256" key="4">
    <source>
        <dbReference type="ARBA" id="ARBA00022692"/>
    </source>
</evidence>
<evidence type="ECO:0000256" key="10">
    <source>
        <dbReference type="RuleBase" id="RU000488"/>
    </source>
</evidence>
<evidence type="ECO:0000256" key="6">
    <source>
        <dbReference type="ARBA" id="ARBA00022989"/>
    </source>
</evidence>
<comment type="caution">
    <text evidence="12">The sequence shown here is derived from an EMBL/GenBank/DDBJ whole genome shotgun (WGS) entry which is preliminary data.</text>
</comment>
<dbReference type="GO" id="GO:0071913">
    <property type="term" value="F:citrate secondary active transmembrane transporter activity"/>
    <property type="evidence" value="ECO:0007669"/>
    <property type="project" value="TreeGrafter"/>
</dbReference>
<keyword evidence="6" id="KW-1133">Transmembrane helix</keyword>
<dbReference type="InterPro" id="IPR049563">
    <property type="entry name" value="TXTP-like"/>
</dbReference>
<organism evidence="12 13">
    <name type="scientific">Phytophthora nicotianae</name>
    <name type="common">Potato buckeye rot agent</name>
    <name type="synonym">Phytophthora parasitica</name>
    <dbReference type="NCBI Taxonomy" id="4792"/>
    <lineage>
        <taxon>Eukaryota</taxon>
        <taxon>Sar</taxon>
        <taxon>Stramenopiles</taxon>
        <taxon>Oomycota</taxon>
        <taxon>Peronosporomycetes</taxon>
        <taxon>Peronosporales</taxon>
        <taxon>Peronosporaceae</taxon>
        <taxon>Phytophthora</taxon>
    </lineage>
</organism>
<reference evidence="12 13" key="1">
    <citation type="submission" date="2015-11" db="EMBL/GenBank/DDBJ databases">
        <title>Genomes and virulence difference between two physiological races of Phytophthora nicotianae.</title>
        <authorList>
            <person name="Liu H."/>
            <person name="Ma X."/>
            <person name="Yu H."/>
            <person name="Fang D."/>
            <person name="Li Y."/>
            <person name="Wang X."/>
            <person name="Wang W."/>
            <person name="Dong Y."/>
            <person name="Xiao B."/>
        </authorList>
    </citation>
    <scope>NUCLEOTIDE SEQUENCE [LARGE SCALE GENOMIC DNA]</scope>
    <source>
        <strain evidence="13">race 1</strain>
    </source>
</reference>
<evidence type="ECO:0000256" key="8">
    <source>
        <dbReference type="ARBA" id="ARBA00023136"/>
    </source>
</evidence>
<keyword evidence="3 10" id="KW-0813">Transport</keyword>
<accession>A0A0W8DG01</accession>
<evidence type="ECO:0000313" key="13">
    <source>
        <dbReference type="Proteomes" id="UP000054636"/>
    </source>
</evidence>
<evidence type="ECO:0000256" key="1">
    <source>
        <dbReference type="ARBA" id="ARBA00004225"/>
    </source>
</evidence>
<dbReference type="Pfam" id="PF03184">
    <property type="entry name" value="DDE_1"/>
    <property type="match status" value="1"/>
</dbReference>
<dbReference type="InterPro" id="IPR004875">
    <property type="entry name" value="DDE_SF_endonuclease_dom"/>
</dbReference>
<evidence type="ECO:0000256" key="2">
    <source>
        <dbReference type="ARBA" id="ARBA00006375"/>
    </source>
</evidence>
<dbReference type="AlphaFoldDB" id="A0A0W8DG01"/>
<dbReference type="Proteomes" id="UP000054636">
    <property type="component" value="Unassembled WGS sequence"/>
</dbReference>
<dbReference type="GO" id="GO:0006843">
    <property type="term" value="P:mitochondrial citrate transmembrane transport"/>
    <property type="evidence" value="ECO:0007669"/>
    <property type="project" value="TreeGrafter"/>
</dbReference>
<evidence type="ECO:0000259" key="11">
    <source>
        <dbReference type="Pfam" id="PF03184"/>
    </source>
</evidence>
<dbReference type="PANTHER" id="PTHR45788:SF4">
    <property type="entry name" value="TRICARBOXYLATE TRANSPORT PROTEIN, MITOCHONDRIAL"/>
    <property type="match status" value="1"/>
</dbReference>
<dbReference type="PROSITE" id="PS50920">
    <property type="entry name" value="SOLCAR"/>
    <property type="match status" value="2"/>
</dbReference>
<evidence type="ECO:0000313" key="12">
    <source>
        <dbReference type="EMBL" id="KUF95294.1"/>
    </source>
</evidence>
<gene>
    <name evidence="12" type="ORF">AM588_10005597</name>
</gene>
<comment type="subcellular location">
    <subcellularLocation>
        <location evidence="1">Mitochondrion membrane</location>
        <topology evidence="1">Multi-pass membrane protein</topology>
    </subcellularLocation>
</comment>
<sequence length="430" mass="48137">MVTKSKNPMVATTAGAIAGGIEILTIWPMEMIKTNLQLGTMRAQYTGMVGGFRYHIQTDGVGSLYRGLAPVLVGSIPKAGIRFGAFDFIKRRLEDENGKTSAMRNLAAGMMAGSIEATFTTTPIETLKTKLIGANAGMWEGTKMILAKEGIRGIYQGLWATILKQSTNQGLRFMWFSEFQKRVNPEFLERHGIISDAQNMTGSQRASLSLIGGMTAGIFSVFGNNHEFGHAMRYKLEAQTGSEKFSHFYNMDQTSIYIDMNPKTTITFRGERDVDVVQVHKMGIVRERLQQAMTDVEFIPADATGLAQPMDVSVMRVFKHACRELYVQHHTTHDFSENANERRRLITKIVEEAWRVVPPDTIRRGFVKAGLIPIGPRTKDGKLVLVFKKNRGWLCVCGGGGGQFRKFGCPSPFTSRLHQIRWLQEFRVVR</sequence>
<evidence type="ECO:0000256" key="7">
    <source>
        <dbReference type="ARBA" id="ARBA00023128"/>
    </source>
</evidence>
<dbReference type="GO" id="GO:0003676">
    <property type="term" value="F:nucleic acid binding"/>
    <property type="evidence" value="ECO:0007669"/>
    <property type="project" value="InterPro"/>
</dbReference>
<dbReference type="InterPro" id="IPR023395">
    <property type="entry name" value="MCP_dom_sf"/>
</dbReference>
<dbReference type="FunFam" id="1.50.40.10:FF:000140">
    <property type="entry name" value="Mitochondriale tricarboxylate carrier protein"/>
    <property type="match status" value="1"/>
</dbReference>
<feature type="domain" description="DDE-1" evidence="11">
    <location>
        <begin position="285"/>
        <end position="366"/>
    </location>
</feature>
<comment type="similarity">
    <text evidence="2 10">Belongs to the mitochondrial carrier (TC 2.A.29) family.</text>
</comment>
<dbReference type="GO" id="GO:0031966">
    <property type="term" value="C:mitochondrial membrane"/>
    <property type="evidence" value="ECO:0007669"/>
    <property type="project" value="UniProtKB-SubCell"/>
</dbReference>
<keyword evidence="5" id="KW-0677">Repeat</keyword>
<dbReference type="PANTHER" id="PTHR45788">
    <property type="entry name" value="SUCCINATE/FUMARATE MITOCHONDRIAL TRANSPORTER-RELATED"/>
    <property type="match status" value="1"/>
</dbReference>
<evidence type="ECO:0000256" key="3">
    <source>
        <dbReference type="ARBA" id="ARBA00022448"/>
    </source>
</evidence>
<proteinExistence type="inferred from homology"/>
<keyword evidence="4 9" id="KW-0812">Transmembrane</keyword>